<feature type="region of interest" description="Disordered" evidence="1">
    <location>
        <begin position="1"/>
        <end position="35"/>
    </location>
</feature>
<keyword evidence="3" id="KW-1185">Reference proteome</keyword>
<reference evidence="3" key="1">
    <citation type="submission" date="2015-11" db="EMBL/GenBank/DDBJ databases">
        <title>Complete genome sequence of a polyethylene-glycol degrader Sphingopyxis macrogoltabida 203N (NBRC 111659).</title>
        <authorList>
            <person name="Yoshiyuki O."/>
            <person name="Shouta N."/>
            <person name="Nagata Y."/>
            <person name="Numata M."/>
            <person name="Tsuchikane K."/>
            <person name="Hosoyama A."/>
            <person name="Yamazoe A."/>
            <person name="Tsuda M."/>
            <person name="Fujita N."/>
            <person name="Kawai F."/>
        </authorList>
    </citation>
    <scope>NUCLEOTIDE SEQUENCE [LARGE SCALE GENOMIC DNA]</scope>
    <source>
        <strain evidence="3">203N</strain>
        <plasmid evidence="3">unnamed2</plasmid>
    </source>
</reference>
<feature type="compositionally biased region" description="Basic and acidic residues" evidence="1">
    <location>
        <begin position="24"/>
        <end position="35"/>
    </location>
</feature>
<accession>A0AAC9B080</accession>
<dbReference type="EMBL" id="CP013346">
    <property type="protein sequence ID" value="AMU92964.1"/>
    <property type="molecule type" value="Genomic_DNA"/>
</dbReference>
<gene>
    <name evidence="2" type="ORF">ATM17_40525</name>
</gene>
<geneLocation type="plasmid" evidence="2 3">
    <name>unnamed2</name>
</geneLocation>
<dbReference type="AlphaFoldDB" id="A0AAC9B080"/>
<organism evidence="2 3">
    <name type="scientific">Sphingopyxis macrogoltabida</name>
    <name type="common">Sphingomonas macrogoltabidus</name>
    <dbReference type="NCBI Taxonomy" id="33050"/>
    <lineage>
        <taxon>Bacteria</taxon>
        <taxon>Pseudomonadati</taxon>
        <taxon>Pseudomonadota</taxon>
        <taxon>Alphaproteobacteria</taxon>
        <taxon>Sphingomonadales</taxon>
        <taxon>Sphingomonadaceae</taxon>
        <taxon>Sphingopyxis</taxon>
    </lineage>
</organism>
<sequence length="227" mass="24801">MGRPEILRLDETPCGHSATSSGSEKGEGDGGDEQRQEAKMLVTFRVKDIETRLHSVPAQIRPQELAALMRRLHTANSTIDADPGEFLAAPLNFEINANALAIAEFASCFDHRPEMIAIVEEAQFLGRMLRIEHQQCDAPITMRVSEHIALVGDITMSSDLAAKVLTSLGRHANESGQLSLQKLGTALEDHRTYAAFVKAGITPLFESLAFIAATDCGEQHPLLEWTV</sequence>
<reference evidence="2 3" key="2">
    <citation type="journal article" date="2016" name="Genome Announc.">
        <title>Complete Genome Sequence of Sphingopyxis macrogoltabida Strain 203N (NBRC 111659), a Polyethylene Glycol Degrader.</title>
        <authorList>
            <person name="Ohtsubo Y."/>
            <person name="Nonoyama S."/>
            <person name="Nagata Y."/>
            <person name="Numata M."/>
            <person name="Tsuchikane K."/>
            <person name="Hosoyama A."/>
            <person name="Yamazoe A."/>
            <person name="Tsuda M."/>
            <person name="Fujita N."/>
            <person name="Kawai F."/>
        </authorList>
    </citation>
    <scope>NUCLEOTIDE SEQUENCE [LARGE SCALE GENOMIC DNA]</scope>
    <source>
        <strain evidence="2 3">203N</strain>
    </source>
</reference>
<protein>
    <submittedName>
        <fullName evidence="2">Uncharacterized protein</fullName>
    </submittedName>
</protein>
<proteinExistence type="predicted"/>
<name>A0AAC9B080_SPHMC</name>
<evidence type="ECO:0000313" key="2">
    <source>
        <dbReference type="EMBL" id="AMU92964.1"/>
    </source>
</evidence>
<dbReference type="Proteomes" id="UP000076088">
    <property type="component" value="Plasmid unnamed2"/>
</dbReference>
<keyword evidence="2" id="KW-0614">Plasmid</keyword>
<feature type="compositionally biased region" description="Basic and acidic residues" evidence="1">
    <location>
        <begin position="1"/>
        <end position="13"/>
    </location>
</feature>
<evidence type="ECO:0000256" key="1">
    <source>
        <dbReference type="SAM" id="MobiDB-lite"/>
    </source>
</evidence>
<evidence type="ECO:0000313" key="3">
    <source>
        <dbReference type="Proteomes" id="UP000076088"/>
    </source>
</evidence>